<dbReference type="InterPro" id="IPR029053">
    <property type="entry name" value="Viral_coat"/>
</dbReference>
<protein>
    <submittedName>
        <fullName evidence="1">Capsid</fullName>
    </submittedName>
</protein>
<reference evidence="1" key="1">
    <citation type="submission" date="2017-01" db="EMBL/GenBank/DDBJ databases">
        <title>High-throughput sequencing uncovers low homogeneity in the biogeography of single-stranded DNA viruses.</title>
        <authorList>
            <person name="Pearson V.M."/>
            <person name="Rokyta D.R."/>
        </authorList>
    </citation>
    <scope>NUCLEOTIDE SEQUENCE</scope>
</reference>
<dbReference type="Gene3D" id="2.60.120.20">
    <property type="match status" value="1"/>
</dbReference>
<organism evidence="1">
    <name type="scientific">uncultured virus</name>
    <dbReference type="NCBI Taxonomy" id="340016"/>
    <lineage>
        <taxon>Viruses</taxon>
        <taxon>environmental samples</taxon>
    </lineage>
</organism>
<gene>
    <name evidence="1" type="primary">Cap</name>
</gene>
<sequence>MPRYSMFRGARFYRPYFNTMRKYRRVSTIRRMQRPIANFGFFPGTRGSYRRVAGVRRYPNFGTIRRTYTIPEKKFIDVRGVNGVLDETPGYLLINGLTQGASAITRIGSRIMMKSVHLKYYVKGPELASVTGVTLQNMVRIILAYDLQPNSATPTSSDFFEDATPGLGIVSPMRKEWSSRWKVLWDKRYPIVSTYQPSGITPGQNMIYDETFIKLNHAVEYSDSSTGTVADIKTGAVWLIALSDNGTTGNQPVFTYWSRIRFADN</sequence>
<dbReference type="GO" id="GO:0019028">
    <property type="term" value="C:viral capsid"/>
    <property type="evidence" value="ECO:0007669"/>
    <property type="project" value="InterPro"/>
</dbReference>
<dbReference type="InterPro" id="IPR000263">
    <property type="entry name" value="GV_A/BR1_coat"/>
</dbReference>
<dbReference type="Pfam" id="PF00844">
    <property type="entry name" value="Gemini_coat"/>
    <property type="match status" value="1"/>
</dbReference>
<evidence type="ECO:0000313" key="1">
    <source>
        <dbReference type="EMBL" id="AUM61684.1"/>
    </source>
</evidence>
<accession>A0A2K9LW47</accession>
<dbReference type="EMBL" id="KY487806">
    <property type="protein sequence ID" value="AUM61684.1"/>
    <property type="molecule type" value="Genomic_DNA"/>
</dbReference>
<dbReference type="GO" id="GO:0005198">
    <property type="term" value="F:structural molecule activity"/>
    <property type="evidence" value="ECO:0007669"/>
    <property type="project" value="InterPro"/>
</dbReference>
<name>A0A2K9LW47_9VIRU</name>
<proteinExistence type="predicted"/>